<keyword evidence="2" id="KW-1185">Reference proteome</keyword>
<reference evidence="1 2" key="1">
    <citation type="submission" date="2018-09" db="EMBL/GenBank/DDBJ databases">
        <authorList>
            <person name="Livingstone P.G."/>
            <person name="Whitworth D.E."/>
        </authorList>
    </citation>
    <scope>NUCLEOTIDE SEQUENCE [LARGE SCALE GENOMIC DNA]</scope>
    <source>
        <strain evidence="1 2">CA031B</strain>
    </source>
</reference>
<organism evidence="1 2">
    <name type="scientific">Corallococcus praedator</name>
    <dbReference type="NCBI Taxonomy" id="2316724"/>
    <lineage>
        <taxon>Bacteria</taxon>
        <taxon>Pseudomonadati</taxon>
        <taxon>Myxococcota</taxon>
        <taxon>Myxococcia</taxon>
        <taxon>Myxococcales</taxon>
        <taxon>Cystobacterineae</taxon>
        <taxon>Myxococcaceae</taxon>
        <taxon>Corallococcus</taxon>
    </lineage>
</organism>
<gene>
    <name evidence="1" type="ORF">D7Y13_42945</name>
</gene>
<protein>
    <submittedName>
        <fullName evidence="1">Uncharacterized protein</fullName>
    </submittedName>
</protein>
<dbReference type="Proteomes" id="UP000278907">
    <property type="component" value="Unassembled WGS sequence"/>
</dbReference>
<proteinExistence type="predicted"/>
<comment type="caution">
    <text evidence="1">The sequence shown here is derived from an EMBL/GenBank/DDBJ whole genome shotgun (WGS) entry which is preliminary data.</text>
</comment>
<dbReference type="RefSeq" id="WP_147452717.1">
    <property type="nucleotide sequence ID" value="NZ_RAWI01001034.1"/>
</dbReference>
<name>A0ABX9Q2L8_9BACT</name>
<feature type="non-terminal residue" evidence="1">
    <location>
        <position position="79"/>
    </location>
</feature>
<evidence type="ECO:0000313" key="1">
    <source>
        <dbReference type="EMBL" id="RKH82366.1"/>
    </source>
</evidence>
<accession>A0ABX9Q2L8</accession>
<dbReference type="EMBL" id="RAWI01001034">
    <property type="protein sequence ID" value="RKH82366.1"/>
    <property type="molecule type" value="Genomic_DNA"/>
</dbReference>
<evidence type="ECO:0000313" key="2">
    <source>
        <dbReference type="Proteomes" id="UP000278907"/>
    </source>
</evidence>
<sequence length="79" mass="8461">MPEALSDQGIFQAGTQMHTTRGDGVKHTRLAQAINQAHTARGRRCGWLLMGLTALPMVPVMAAETVEQASDTPTLESVT</sequence>